<evidence type="ECO:0000313" key="2">
    <source>
        <dbReference type="Proteomes" id="UP000694552"/>
    </source>
</evidence>
<reference evidence="1" key="2">
    <citation type="submission" date="2025-09" db="UniProtKB">
        <authorList>
            <consortium name="Ensembl"/>
        </authorList>
    </citation>
    <scope>IDENTIFICATION</scope>
</reference>
<dbReference type="AlphaFoldDB" id="A0A8C8B4D9"/>
<sequence>TILRDYEIRNTIYAERNNSNSYLIVYRCQQSKRLFHAKQGALPEHFFREEKLPSRSPAPGLHPPPLVSLLGWPLRTSSPLPAACRWTAWNGGCCFAHEQHQPETPYLQLSCKPTMVHLLPWTTSSPYPGLPPPVQCQHLWTRTQHCNLQGVWHPLRDQLSAAGSMAG</sequence>
<protein>
    <submittedName>
        <fullName evidence="1">Uncharacterized protein</fullName>
    </submittedName>
</protein>
<name>A0A8C8B4D9_9STRI</name>
<reference evidence="1" key="1">
    <citation type="submission" date="2025-08" db="UniProtKB">
        <authorList>
            <consortium name="Ensembl"/>
        </authorList>
    </citation>
    <scope>IDENTIFICATION</scope>
</reference>
<dbReference type="Ensembl" id="ENSOSUT00000015190.1">
    <property type="protein sequence ID" value="ENSOSUP00000014699.1"/>
    <property type="gene ID" value="ENSOSUG00000010489.1"/>
</dbReference>
<keyword evidence="2" id="KW-1185">Reference proteome</keyword>
<dbReference type="Proteomes" id="UP000694552">
    <property type="component" value="Unplaced"/>
</dbReference>
<accession>A0A8C8B4D9</accession>
<evidence type="ECO:0000313" key="1">
    <source>
        <dbReference type="Ensembl" id="ENSOSUP00000014699.1"/>
    </source>
</evidence>
<proteinExistence type="predicted"/>
<organism evidence="1 2">
    <name type="scientific">Otus sunia</name>
    <name type="common">Oriental scops-owl</name>
    <dbReference type="NCBI Taxonomy" id="257818"/>
    <lineage>
        <taxon>Eukaryota</taxon>
        <taxon>Metazoa</taxon>
        <taxon>Chordata</taxon>
        <taxon>Craniata</taxon>
        <taxon>Vertebrata</taxon>
        <taxon>Euteleostomi</taxon>
        <taxon>Archelosauria</taxon>
        <taxon>Archosauria</taxon>
        <taxon>Dinosauria</taxon>
        <taxon>Saurischia</taxon>
        <taxon>Theropoda</taxon>
        <taxon>Coelurosauria</taxon>
        <taxon>Aves</taxon>
        <taxon>Neognathae</taxon>
        <taxon>Neoaves</taxon>
        <taxon>Telluraves</taxon>
        <taxon>Strigiformes</taxon>
        <taxon>Strigidae</taxon>
        <taxon>Otus</taxon>
    </lineage>
</organism>